<keyword evidence="4" id="KW-1185">Reference proteome</keyword>
<evidence type="ECO:0000256" key="1">
    <source>
        <dbReference type="ARBA" id="ARBA00038211"/>
    </source>
</evidence>
<sequence>MGTEGNNPENRGDRIPEKAKEMLKSLASKWEDVLDANALQIIPLKGAMTNEVFEIKWPTSTEEALRKVVVRIYGEGLQVFFNRDDEIRTFEFMSKQGQGPNLLGRFANGRIEEFVHARTLSASDVRDPAISVLIAAKLKEFHGLDMAGPKQISLWDKLRTWLKSAKTLCSSEDAESVRLDTIEGEIMLLEEKLSGDESIGFCHNDLQYGNIMIDEQTKSITPIDYEYASYNPIGFDIANYFCEMAADYHSDTPHVLDYSKYPGFEERKNFVRAYLNRSASGDQSSDGDLEQLLEKVEKYGLASHLFWGLWGLISDRVNEIDFDYMGYARQRFEQYWLRKPELLGSSEATPDGAIPGKEKEAAGKEVTEKEAAAEKTPGRTTSGVFRKIRNMMGFRRKSK</sequence>
<dbReference type="CDD" id="cd05157">
    <property type="entry name" value="ETNK_euk"/>
    <property type="match status" value="1"/>
</dbReference>
<evidence type="ECO:0008006" key="5">
    <source>
        <dbReference type="Google" id="ProtNLM"/>
    </source>
</evidence>
<dbReference type="GO" id="GO:0006646">
    <property type="term" value="P:phosphatidylethanolamine biosynthetic process"/>
    <property type="evidence" value="ECO:0007669"/>
    <property type="project" value="TreeGrafter"/>
</dbReference>
<dbReference type="EMBL" id="JAIWQS010000001">
    <property type="protein sequence ID" value="KAJ8773997.1"/>
    <property type="molecule type" value="Genomic_DNA"/>
</dbReference>
<evidence type="ECO:0000313" key="3">
    <source>
        <dbReference type="EMBL" id="KAJ8773997.1"/>
    </source>
</evidence>
<dbReference type="PANTHER" id="PTHR22603">
    <property type="entry name" value="CHOLINE/ETHANOALAMINE KINASE"/>
    <property type="match status" value="1"/>
</dbReference>
<feature type="compositionally biased region" description="Basic and acidic residues" evidence="2">
    <location>
        <begin position="356"/>
        <end position="377"/>
    </location>
</feature>
<dbReference type="AlphaFoldDB" id="A0AAV8U3X1"/>
<dbReference type="PANTHER" id="PTHR22603:SF81">
    <property type="entry name" value="CHOLINE KINASE 2-RELATED"/>
    <property type="match status" value="1"/>
</dbReference>
<reference evidence="3 4" key="1">
    <citation type="submission" date="2021-09" db="EMBL/GenBank/DDBJ databases">
        <title>Genomic insights and catalytic innovation underlie evolution of tropane alkaloids biosynthesis.</title>
        <authorList>
            <person name="Wang Y.-J."/>
            <person name="Tian T."/>
            <person name="Huang J.-P."/>
            <person name="Huang S.-X."/>
        </authorList>
    </citation>
    <scope>NUCLEOTIDE SEQUENCE [LARGE SCALE GENOMIC DNA]</scope>
    <source>
        <strain evidence="3">KIB-2018</strain>
        <tissue evidence="3">Leaf</tissue>
    </source>
</reference>
<accession>A0AAV8U3X1</accession>
<name>A0AAV8U3X1_9ROSI</name>
<comment type="caution">
    <text evidence="3">The sequence shown here is derived from an EMBL/GenBank/DDBJ whole genome shotgun (WGS) entry which is preliminary data.</text>
</comment>
<evidence type="ECO:0000256" key="2">
    <source>
        <dbReference type="SAM" id="MobiDB-lite"/>
    </source>
</evidence>
<gene>
    <name evidence="3" type="ORF">K2173_009428</name>
</gene>
<protein>
    <recommendedName>
        <fullName evidence="5">Choline kinase 2</fullName>
    </recommendedName>
</protein>
<dbReference type="GO" id="GO:0004305">
    <property type="term" value="F:ethanolamine kinase activity"/>
    <property type="evidence" value="ECO:0007669"/>
    <property type="project" value="TreeGrafter"/>
</dbReference>
<organism evidence="3 4">
    <name type="scientific">Erythroxylum novogranatense</name>
    <dbReference type="NCBI Taxonomy" id="1862640"/>
    <lineage>
        <taxon>Eukaryota</taxon>
        <taxon>Viridiplantae</taxon>
        <taxon>Streptophyta</taxon>
        <taxon>Embryophyta</taxon>
        <taxon>Tracheophyta</taxon>
        <taxon>Spermatophyta</taxon>
        <taxon>Magnoliopsida</taxon>
        <taxon>eudicotyledons</taxon>
        <taxon>Gunneridae</taxon>
        <taxon>Pentapetalae</taxon>
        <taxon>rosids</taxon>
        <taxon>fabids</taxon>
        <taxon>Malpighiales</taxon>
        <taxon>Erythroxylaceae</taxon>
        <taxon>Erythroxylum</taxon>
    </lineage>
</organism>
<dbReference type="Gene3D" id="3.30.200.20">
    <property type="entry name" value="Phosphorylase Kinase, domain 1"/>
    <property type="match status" value="1"/>
</dbReference>
<evidence type="ECO:0000313" key="4">
    <source>
        <dbReference type="Proteomes" id="UP001159364"/>
    </source>
</evidence>
<dbReference type="Gene3D" id="3.90.1200.10">
    <property type="match status" value="1"/>
</dbReference>
<comment type="similarity">
    <text evidence="1">Belongs to the choline/ethanolamine kinase family.</text>
</comment>
<dbReference type="Proteomes" id="UP001159364">
    <property type="component" value="Linkage Group LG01"/>
</dbReference>
<dbReference type="InterPro" id="IPR011009">
    <property type="entry name" value="Kinase-like_dom_sf"/>
</dbReference>
<proteinExistence type="inferred from homology"/>
<dbReference type="SUPFAM" id="SSF56112">
    <property type="entry name" value="Protein kinase-like (PK-like)"/>
    <property type="match status" value="1"/>
</dbReference>
<feature type="region of interest" description="Disordered" evidence="2">
    <location>
        <begin position="347"/>
        <end position="382"/>
    </location>
</feature>
<dbReference type="Pfam" id="PF01633">
    <property type="entry name" value="Choline_kinase"/>
    <property type="match status" value="1"/>
</dbReference>
<dbReference type="GO" id="GO:0005737">
    <property type="term" value="C:cytoplasm"/>
    <property type="evidence" value="ECO:0007669"/>
    <property type="project" value="TreeGrafter"/>
</dbReference>
<dbReference type="GO" id="GO:0004103">
    <property type="term" value="F:choline kinase activity"/>
    <property type="evidence" value="ECO:0007669"/>
    <property type="project" value="TreeGrafter"/>
</dbReference>